<protein>
    <submittedName>
        <fullName evidence="12">Cyclic pyranopterin phosphate synthase</fullName>
    </submittedName>
</protein>
<dbReference type="InterPro" id="IPR013785">
    <property type="entry name" value="Aldolase_TIM"/>
</dbReference>
<keyword evidence="10" id="KW-0456">Lyase</keyword>
<dbReference type="InterPro" id="IPR050105">
    <property type="entry name" value="MoCo_biosynth_MoaA/MoaC"/>
</dbReference>
<gene>
    <name evidence="12" type="ORF">SAMN05421820_104412</name>
</gene>
<evidence type="ECO:0000256" key="5">
    <source>
        <dbReference type="ARBA" id="ARBA00022741"/>
    </source>
</evidence>
<dbReference type="GO" id="GO:0061799">
    <property type="term" value="F:cyclic pyranopterin monophosphate synthase activity"/>
    <property type="evidence" value="ECO:0007669"/>
    <property type="project" value="TreeGrafter"/>
</dbReference>
<evidence type="ECO:0000256" key="6">
    <source>
        <dbReference type="ARBA" id="ARBA00023004"/>
    </source>
</evidence>
<dbReference type="SFLD" id="SFLDS00029">
    <property type="entry name" value="Radical_SAM"/>
    <property type="match status" value="1"/>
</dbReference>
<evidence type="ECO:0000256" key="2">
    <source>
        <dbReference type="ARBA" id="ARBA00022485"/>
    </source>
</evidence>
<dbReference type="InterPro" id="IPR007197">
    <property type="entry name" value="rSAM"/>
</dbReference>
<evidence type="ECO:0000313" key="12">
    <source>
        <dbReference type="EMBL" id="SDM68197.1"/>
    </source>
</evidence>
<feature type="domain" description="Radical SAM core" evidence="11">
    <location>
        <begin position="7"/>
        <end position="228"/>
    </location>
</feature>
<dbReference type="EMBL" id="FNGY01000004">
    <property type="protein sequence ID" value="SDM68197.1"/>
    <property type="molecule type" value="Genomic_DNA"/>
</dbReference>
<dbReference type="SFLD" id="SFLDG01386">
    <property type="entry name" value="main_SPASM_domain-containing"/>
    <property type="match status" value="1"/>
</dbReference>
<dbReference type="InterPro" id="IPR040064">
    <property type="entry name" value="MoaA-like"/>
</dbReference>
<dbReference type="OrthoDB" id="9763993at2"/>
<dbReference type="PROSITE" id="PS51918">
    <property type="entry name" value="RADICAL_SAM"/>
    <property type="match status" value="1"/>
</dbReference>
<evidence type="ECO:0000256" key="4">
    <source>
        <dbReference type="ARBA" id="ARBA00022723"/>
    </source>
</evidence>
<keyword evidence="7" id="KW-0411">Iron-sulfur</keyword>
<comment type="cofactor">
    <cofactor evidence="1">
        <name>[4Fe-4S] cluster</name>
        <dbReference type="ChEBI" id="CHEBI:49883"/>
    </cofactor>
</comment>
<dbReference type="RefSeq" id="WP_074607803.1">
    <property type="nucleotide sequence ID" value="NZ_FNGY01000004.1"/>
</dbReference>
<keyword evidence="3" id="KW-0949">S-adenosyl-L-methionine</keyword>
<proteinExistence type="predicted"/>
<reference evidence="13" key="1">
    <citation type="submission" date="2016-10" db="EMBL/GenBank/DDBJ databases">
        <authorList>
            <person name="Varghese N."/>
            <person name="Submissions S."/>
        </authorList>
    </citation>
    <scope>NUCLEOTIDE SEQUENCE [LARGE SCALE GENOMIC DNA]</scope>
    <source>
        <strain evidence="13">DSM 19110</strain>
    </source>
</reference>
<dbReference type="PANTHER" id="PTHR22960:SF0">
    <property type="entry name" value="MOLYBDENUM COFACTOR BIOSYNTHESIS PROTEIN 1"/>
    <property type="match status" value="1"/>
</dbReference>
<dbReference type="GO" id="GO:0005525">
    <property type="term" value="F:GTP binding"/>
    <property type="evidence" value="ECO:0007669"/>
    <property type="project" value="UniProtKB-KW"/>
</dbReference>
<keyword evidence="13" id="KW-1185">Reference proteome</keyword>
<dbReference type="CDD" id="cd01335">
    <property type="entry name" value="Radical_SAM"/>
    <property type="match status" value="1"/>
</dbReference>
<keyword evidence="5" id="KW-0547">Nucleotide-binding</keyword>
<keyword evidence="2" id="KW-0004">4Fe-4S</keyword>
<evidence type="ECO:0000313" key="13">
    <source>
        <dbReference type="Proteomes" id="UP000183200"/>
    </source>
</evidence>
<organism evidence="12 13">
    <name type="scientific">Pedobacter steynii</name>
    <dbReference type="NCBI Taxonomy" id="430522"/>
    <lineage>
        <taxon>Bacteria</taxon>
        <taxon>Pseudomonadati</taxon>
        <taxon>Bacteroidota</taxon>
        <taxon>Sphingobacteriia</taxon>
        <taxon>Sphingobacteriales</taxon>
        <taxon>Sphingobacteriaceae</taxon>
        <taxon>Pedobacter</taxon>
    </lineage>
</organism>
<evidence type="ECO:0000256" key="10">
    <source>
        <dbReference type="ARBA" id="ARBA00023239"/>
    </source>
</evidence>
<dbReference type="GO" id="GO:0006777">
    <property type="term" value="P:Mo-molybdopterin cofactor biosynthetic process"/>
    <property type="evidence" value="ECO:0007669"/>
    <property type="project" value="UniProtKB-KW"/>
</dbReference>
<dbReference type="Pfam" id="PF06463">
    <property type="entry name" value="Mob_synth_C"/>
    <property type="match status" value="1"/>
</dbReference>
<evidence type="ECO:0000256" key="3">
    <source>
        <dbReference type="ARBA" id="ARBA00022691"/>
    </source>
</evidence>
<keyword evidence="8" id="KW-0342">GTP-binding</keyword>
<evidence type="ECO:0000256" key="8">
    <source>
        <dbReference type="ARBA" id="ARBA00023134"/>
    </source>
</evidence>
<keyword evidence="9" id="KW-0501">Molybdenum cofactor biosynthesis</keyword>
<keyword evidence="6" id="KW-0408">Iron</keyword>
<dbReference type="STRING" id="430522.BFS30_21865"/>
<evidence type="ECO:0000259" key="11">
    <source>
        <dbReference type="PROSITE" id="PS51918"/>
    </source>
</evidence>
<dbReference type="Pfam" id="PF04055">
    <property type="entry name" value="Radical_SAM"/>
    <property type="match status" value="1"/>
</dbReference>
<dbReference type="Proteomes" id="UP000183200">
    <property type="component" value="Unassembled WGS sequence"/>
</dbReference>
<dbReference type="SMART" id="SM00729">
    <property type="entry name" value="Elp3"/>
    <property type="match status" value="1"/>
</dbReference>
<evidence type="ECO:0000256" key="7">
    <source>
        <dbReference type="ARBA" id="ARBA00023014"/>
    </source>
</evidence>
<dbReference type="GO" id="GO:0051539">
    <property type="term" value="F:4 iron, 4 sulfur cluster binding"/>
    <property type="evidence" value="ECO:0007669"/>
    <property type="project" value="UniProtKB-KW"/>
</dbReference>
<dbReference type="Gene3D" id="3.20.20.70">
    <property type="entry name" value="Aldolase class I"/>
    <property type="match status" value="1"/>
</dbReference>
<dbReference type="InterPro" id="IPR058240">
    <property type="entry name" value="rSAM_sf"/>
</dbReference>
<evidence type="ECO:0000256" key="9">
    <source>
        <dbReference type="ARBA" id="ARBA00023150"/>
    </source>
</evidence>
<dbReference type="InterPro" id="IPR010505">
    <property type="entry name" value="MoaA_twitch"/>
</dbReference>
<sequence>MEQLKDHLGRTFKTLRISLINTCNMACTYCSYSNEENQKNHTESKGKGLTAKELMNLIAQLHERLNFSTIRFTGGEPLLYKELPELIKGARKLGITDLNLTSNGLLLQKQVPALKAAGLTAINVSLDATDPLTFFMMGRRHGLDQTLKGIDAALNAGIAVKINSVIMKGMNHNQVIPLLKYAADQQIIIRFLEIMAMGHLHGKADEYFFSQSEMLQLISTQYRFSPIPRKQAATANYWQTEAGNIFGIIANESQPFCTDCDRLRLDVYGNIYGCLSNDQPIAIKGVSAPADLDRRLREALAQKQSIKFTGSKLSMLHIGG</sequence>
<dbReference type="SUPFAM" id="SSF102114">
    <property type="entry name" value="Radical SAM enzymes"/>
    <property type="match status" value="1"/>
</dbReference>
<dbReference type="InterPro" id="IPR006638">
    <property type="entry name" value="Elp3/MiaA/NifB-like_rSAM"/>
</dbReference>
<dbReference type="PANTHER" id="PTHR22960">
    <property type="entry name" value="MOLYBDOPTERIN COFACTOR SYNTHESIS PROTEIN A"/>
    <property type="match status" value="1"/>
</dbReference>
<dbReference type="GO" id="GO:0061798">
    <property type="term" value="F:GTP 3',8'-cyclase activity"/>
    <property type="evidence" value="ECO:0007669"/>
    <property type="project" value="TreeGrafter"/>
</dbReference>
<keyword evidence="4" id="KW-0479">Metal-binding</keyword>
<dbReference type="GO" id="GO:0046872">
    <property type="term" value="F:metal ion binding"/>
    <property type="evidence" value="ECO:0007669"/>
    <property type="project" value="UniProtKB-KW"/>
</dbReference>
<evidence type="ECO:0000256" key="1">
    <source>
        <dbReference type="ARBA" id="ARBA00001966"/>
    </source>
</evidence>
<dbReference type="AlphaFoldDB" id="A0A1G9V7Z9"/>
<name>A0A1G9V7Z9_9SPHI</name>
<accession>A0A1G9V7Z9</accession>
<dbReference type="SFLD" id="SFLDG01067">
    <property type="entry name" value="SPASM/twitch_domain_containing"/>
    <property type="match status" value="1"/>
</dbReference>
<dbReference type="SFLD" id="SFLDG01383">
    <property type="entry name" value="cyclic_pyranopterin_phosphate"/>
    <property type="match status" value="1"/>
</dbReference>